<accession>A0ABU7E5B9</accession>
<sequence length="102" mass="11708">MQKRRWQLVFLRLRRGRCLPRQLSLTLGREAAIWIYSLLRMTLRKLESVFHKIPQSVAILTQKQILRLTRTLVLPAGEGVAAQPAAEDAQVTWSCVAMEARP</sequence>
<dbReference type="EMBL" id="JAHUTJ010043124">
    <property type="protein sequence ID" value="MED6281443.1"/>
    <property type="molecule type" value="Genomic_DNA"/>
</dbReference>
<comment type="caution">
    <text evidence="1">The sequence shown here is derived from an EMBL/GenBank/DDBJ whole genome shotgun (WGS) entry which is preliminary data.</text>
</comment>
<name>A0ABU7E5B9_9TELE</name>
<evidence type="ECO:0000313" key="2">
    <source>
        <dbReference type="Proteomes" id="UP001352852"/>
    </source>
</evidence>
<proteinExistence type="predicted"/>
<organism evidence="1 2">
    <name type="scientific">Characodon lateralis</name>
    <dbReference type="NCBI Taxonomy" id="208331"/>
    <lineage>
        <taxon>Eukaryota</taxon>
        <taxon>Metazoa</taxon>
        <taxon>Chordata</taxon>
        <taxon>Craniata</taxon>
        <taxon>Vertebrata</taxon>
        <taxon>Euteleostomi</taxon>
        <taxon>Actinopterygii</taxon>
        <taxon>Neopterygii</taxon>
        <taxon>Teleostei</taxon>
        <taxon>Neoteleostei</taxon>
        <taxon>Acanthomorphata</taxon>
        <taxon>Ovalentaria</taxon>
        <taxon>Atherinomorphae</taxon>
        <taxon>Cyprinodontiformes</taxon>
        <taxon>Goodeidae</taxon>
        <taxon>Characodon</taxon>
    </lineage>
</organism>
<reference evidence="1 2" key="1">
    <citation type="submission" date="2021-06" db="EMBL/GenBank/DDBJ databases">
        <authorList>
            <person name="Palmer J.M."/>
        </authorList>
    </citation>
    <scope>NUCLEOTIDE SEQUENCE [LARGE SCALE GENOMIC DNA]</scope>
    <source>
        <strain evidence="1 2">CL_MEX2019</strain>
        <tissue evidence="1">Muscle</tissue>
    </source>
</reference>
<protein>
    <submittedName>
        <fullName evidence="1">Uncharacterized protein</fullName>
    </submittedName>
</protein>
<evidence type="ECO:0000313" key="1">
    <source>
        <dbReference type="EMBL" id="MED6281443.1"/>
    </source>
</evidence>
<keyword evidence="2" id="KW-1185">Reference proteome</keyword>
<dbReference type="Proteomes" id="UP001352852">
    <property type="component" value="Unassembled WGS sequence"/>
</dbReference>
<gene>
    <name evidence="1" type="ORF">CHARACLAT_021685</name>
</gene>